<sequence length="148" mass="16401">MNTSTFIHTLISNSNKELYFTLPDGSRIAGDLHITEIQNHQVDSVDCGGNMHAYQETVVQLWINERSGKTAEWTTDKAIKIIDIVGKKIEYIDDAELFIEFGDSAHPTMKYSVKEVEADTGVVNIHLNVKPTVCKPSLTQTTKAGACC</sequence>
<reference evidence="1 2" key="1">
    <citation type="submission" date="2017-05" db="EMBL/GenBank/DDBJ databases">
        <authorList>
            <person name="Varghese N."/>
            <person name="Submissions S."/>
        </authorList>
    </citation>
    <scope>NUCLEOTIDE SEQUENCE [LARGE SCALE GENOMIC DNA]</scope>
    <source>
        <strain evidence="1 2">DSM 21985</strain>
    </source>
</reference>
<protein>
    <submittedName>
        <fullName evidence="1">Uncharacterized protein</fullName>
    </submittedName>
</protein>
<dbReference type="RefSeq" id="WP_142453357.1">
    <property type="nucleotide sequence ID" value="NZ_FXTP01000002.1"/>
</dbReference>
<proteinExistence type="predicted"/>
<dbReference type="InterPro" id="IPR045534">
    <property type="entry name" value="DUF6428"/>
</dbReference>
<dbReference type="Proteomes" id="UP000317557">
    <property type="component" value="Unassembled WGS sequence"/>
</dbReference>
<dbReference type="EMBL" id="FXTP01000002">
    <property type="protein sequence ID" value="SMO47699.1"/>
    <property type="molecule type" value="Genomic_DNA"/>
</dbReference>
<dbReference type="OrthoDB" id="66316at2"/>
<name>A0A521BKS8_9BACT</name>
<evidence type="ECO:0000313" key="2">
    <source>
        <dbReference type="Proteomes" id="UP000317557"/>
    </source>
</evidence>
<dbReference type="Pfam" id="PF20001">
    <property type="entry name" value="DUF6428"/>
    <property type="match status" value="1"/>
</dbReference>
<keyword evidence="2" id="KW-1185">Reference proteome</keyword>
<evidence type="ECO:0000313" key="1">
    <source>
        <dbReference type="EMBL" id="SMO47699.1"/>
    </source>
</evidence>
<accession>A0A521BKS8</accession>
<organism evidence="1 2">
    <name type="scientific">Gracilimonas mengyeensis</name>
    <dbReference type="NCBI Taxonomy" id="1302730"/>
    <lineage>
        <taxon>Bacteria</taxon>
        <taxon>Pseudomonadati</taxon>
        <taxon>Balneolota</taxon>
        <taxon>Balneolia</taxon>
        <taxon>Balneolales</taxon>
        <taxon>Balneolaceae</taxon>
        <taxon>Gracilimonas</taxon>
    </lineage>
</organism>
<gene>
    <name evidence="1" type="ORF">SAMN06265219_102360</name>
</gene>
<dbReference type="AlphaFoldDB" id="A0A521BKS8"/>